<sequence length="397" mass="41616">MPNRPLQAVTGLEPSHFTALLAEALDGRGPALLPIGADLPPQRVREVLRATRPGSLRTPDGVRTLDDGAGTADDTALVVATSGSAGLPKGVELSAEALLASARASVRRLGAGRGDDWLCVLPTAHIAGIQVVLRALVNGREPVFAGFDADKVTAAASGLRPHVSLVPTQLRRMLAGGAELSSFASILLGGAAAEDDLLAAARDAGARVVTTYGMSETCGGCVYDGVPLDGMRADVDPDGRVLLAGPALLSGYRLDPQRTSEHLVRGTDGRTWFRTNDLGRFAGDRLRVRGRVDDVINTGGHKVVAAEVASVLTRFGPVAEAIAVGRPDSDWGQRVTAIVVPRDPDTPPTLDELRSWVADHLPRYAAPRELELRSEIPLLATGKPDIEALRSPLPASD</sequence>
<proteinExistence type="predicted"/>
<evidence type="ECO:0000259" key="2">
    <source>
        <dbReference type="Pfam" id="PF13193"/>
    </source>
</evidence>
<comment type="caution">
    <text evidence="3">The sequence shown here is derived from an EMBL/GenBank/DDBJ whole genome shotgun (WGS) entry which is preliminary data.</text>
</comment>
<dbReference type="PANTHER" id="PTHR43767:SF1">
    <property type="entry name" value="NONRIBOSOMAL PEPTIDE SYNTHASE PES1 (EUROFUNG)-RELATED"/>
    <property type="match status" value="1"/>
</dbReference>
<gene>
    <name evidence="3" type="ORF">F4561_002878</name>
</gene>
<dbReference type="InterPro" id="IPR050237">
    <property type="entry name" value="ATP-dep_AMP-bd_enzyme"/>
</dbReference>
<dbReference type="EC" id="6.2.1.26" evidence="3"/>
<accession>A0A7W7RHG3</accession>
<dbReference type="InterPro" id="IPR045851">
    <property type="entry name" value="AMP-bd_C_sf"/>
</dbReference>
<reference evidence="3 4" key="1">
    <citation type="submission" date="2020-08" db="EMBL/GenBank/DDBJ databases">
        <title>Sequencing the genomes of 1000 actinobacteria strains.</title>
        <authorList>
            <person name="Klenk H.-P."/>
        </authorList>
    </citation>
    <scope>NUCLEOTIDE SEQUENCE [LARGE SCALE GENOMIC DNA]</scope>
    <source>
        <strain evidence="3 4">DSM 102030</strain>
    </source>
</reference>
<dbReference type="AlphaFoldDB" id="A0A7W7RHG3"/>
<dbReference type="InterPro" id="IPR000873">
    <property type="entry name" value="AMP-dep_synth/lig_dom"/>
</dbReference>
<dbReference type="RefSeq" id="WP_184579182.1">
    <property type="nucleotide sequence ID" value="NZ_JACHJT010000001.1"/>
</dbReference>
<dbReference type="PANTHER" id="PTHR43767">
    <property type="entry name" value="LONG-CHAIN-FATTY-ACID--COA LIGASE"/>
    <property type="match status" value="1"/>
</dbReference>
<dbReference type="SUPFAM" id="SSF56801">
    <property type="entry name" value="Acetyl-CoA synthetase-like"/>
    <property type="match status" value="1"/>
</dbReference>
<organism evidence="3 4">
    <name type="scientific">Lipingzhangella halophila</name>
    <dbReference type="NCBI Taxonomy" id="1783352"/>
    <lineage>
        <taxon>Bacteria</taxon>
        <taxon>Bacillati</taxon>
        <taxon>Actinomycetota</taxon>
        <taxon>Actinomycetes</taxon>
        <taxon>Streptosporangiales</taxon>
        <taxon>Nocardiopsidaceae</taxon>
        <taxon>Lipingzhangella</taxon>
    </lineage>
</organism>
<name>A0A7W7RHG3_9ACTN</name>
<keyword evidence="3" id="KW-0436">Ligase</keyword>
<dbReference type="Proteomes" id="UP000523007">
    <property type="component" value="Unassembled WGS sequence"/>
</dbReference>
<dbReference type="Pfam" id="PF13193">
    <property type="entry name" value="AMP-binding_C"/>
    <property type="match status" value="1"/>
</dbReference>
<evidence type="ECO:0000259" key="1">
    <source>
        <dbReference type="Pfam" id="PF00501"/>
    </source>
</evidence>
<dbReference type="InterPro" id="IPR042099">
    <property type="entry name" value="ANL_N_sf"/>
</dbReference>
<keyword evidence="4" id="KW-1185">Reference proteome</keyword>
<dbReference type="Gene3D" id="3.40.50.12780">
    <property type="entry name" value="N-terminal domain of ligase-like"/>
    <property type="match status" value="1"/>
</dbReference>
<dbReference type="Pfam" id="PF00501">
    <property type="entry name" value="AMP-binding"/>
    <property type="match status" value="1"/>
</dbReference>
<feature type="domain" description="AMP-dependent synthetase/ligase" evidence="1">
    <location>
        <begin position="69"/>
        <end position="227"/>
    </location>
</feature>
<evidence type="ECO:0000313" key="3">
    <source>
        <dbReference type="EMBL" id="MBB4932058.1"/>
    </source>
</evidence>
<feature type="domain" description="AMP-binding enzyme C-terminal" evidence="2">
    <location>
        <begin position="307"/>
        <end position="383"/>
    </location>
</feature>
<dbReference type="EMBL" id="JACHJT010000001">
    <property type="protein sequence ID" value="MBB4932058.1"/>
    <property type="molecule type" value="Genomic_DNA"/>
</dbReference>
<dbReference type="InterPro" id="IPR025110">
    <property type="entry name" value="AMP-bd_C"/>
</dbReference>
<evidence type="ECO:0000313" key="4">
    <source>
        <dbReference type="Proteomes" id="UP000523007"/>
    </source>
</evidence>
<dbReference type="GO" id="GO:0008756">
    <property type="term" value="F:o-succinylbenzoate-CoA ligase activity"/>
    <property type="evidence" value="ECO:0007669"/>
    <property type="project" value="UniProtKB-EC"/>
</dbReference>
<dbReference type="Gene3D" id="3.30.300.30">
    <property type="match status" value="1"/>
</dbReference>
<protein>
    <submittedName>
        <fullName evidence="3">O-succinylbenzoic acid--CoA ligase</fullName>
        <ecNumber evidence="3">6.2.1.26</ecNumber>
    </submittedName>
</protein>